<evidence type="ECO:0000313" key="2">
    <source>
        <dbReference type="EMBL" id="RKN10265.1"/>
    </source>
</evidence>
<reference evidence="4 5" key="1">
    <citation type="submission" date="2018-09" db="EMBL/GenBank/DDBJ databases">
        <title>Streptomyces sp. nov. DS1-2, an endophytic actinomycete isolated from roots of Dendrobium scabrilingue.</title>
        <authorList>
            <person name="Kuncharoen N."/>
            <person name="Kudo T."/>
            <person name="Ohkuma M."/>
            <person name="Yuki M."/>
            <person name="Tanasupawat S."/>
        </authorList>
    </citation>
    <scope>NUCLEOTIDE SEQUENCE [LARGE SCALE GENOMIC DNA]</scope>
    <source>
        <strain evidence="2 5">AZ1-7</strain>
        <strain evidence="3 4">DS1-2</strain>
    </source>
</reference>
<name>A0A3A9WB53_9ACTN</name>
<organism evidence="2 5">
    <name type="scientific">Streptomyces radicis</name>
    <dbReference type="NCBI Taxonomy" id="1750517"/>
    <lineage>
        <taxon>Bacteria</taxon>
        <taxon>Bacillati</taxon>
        <taxon>Actinomycetota</taxon>
        <taxon>Actinomycetes</taxon>
        <taxon>Kitasatosporales</taxon>
        <taxon>Streptomycetaceae</taxon>
        <taxon>Streptomyces</taxon>
    </lineage>
</organism>
<dbReference type="EMBL" id="RBDY01000006">
    <property type="protein sequence ID" value="RKN24606.1"/>
    <property type="molecule type" value="Genomic_DNA"/>
</dbReference>
<evidence type="ECO:0000313" key="5">
    <source>
        <dbReference type="Proteomes" id="UP000275024"/>
    </source>
</evidence>
<keyword evidence="4" id="KW-1185">Reference proteome</keyword>
<feature type="region of interest" description="Disordered" evidence="1">
    <location>
        <begin position="54"/>
        <end position="87"/>
    </location>
</feature>
<evidence type="ECO:0000256" key="1">
    <source>
        <dbReference type="SAM" id="MobiDB-lite"/>
    </source>
</evidence>
<dbReference type="Proteomes" id="UP000275024">
    <property type="component" value="Unassembled WGS sequence"/>
</dbReference>
<dbReference type="InterPro" id="IPR046172">
    <property type="entry name" value="DUF6174"/>
</dbReference>
<evidence type="ECO:0000313" key="4">
    <source>
        <dbReference type="Proteomes" id="UP000268652"/>
    </source>
</evidence>
<sequence>MCGERSLMGVFDISVEGGEVVEVAALDVSAEAYLGHSDDVPTIAGLLDLAEQARDDGADEVTTDYPKGAPEGEGPPSGITIDRDRDAIDDEECYTISDYTPAA</sequence>
<comment type="caution">
    <text evidence="2">The sequence shown here is derived from an EMBL/GenBank/DDBJ whole genome shotgun (WGS) entry which is preliminary data.</text>
</comment>
<dbReference type="Proteomes" id="UP000268652">
    <property type="component" value="Unassembled WGS sequence"/>
</dbReference>
<evidence type="ECO:0000313" key="3">
    <source>
        <dbReference type="EMBL" id="RKN24606.1"/>
    </source>
</evidence>
<dbReference type="EMBL" id="RBDX01000006">
    <property type="protein sequence ID" value="RKN10265.1"/>
    <property type="molecule type" value="Genomic_DNA"/>
</dbReference>
<gene>
    <name evidence="3" type="ORF">D7318_11990</name>
    <name evidence="2" type="ORF">D7319_10810</name>
</gene>
<dbReference type="Pfam" id="PF19671">
    <property type="entry name" value="DUF6174"/>
    <property type="match status" value="1"/>
</dbReference>
<protein>
    <submittedName>
        <fullName evidence="2">Uncharacterized protein</fullName>
    </submittedName>
</protein>
<accession>A0A3A9WB53</accession>
<dbReference type="AlphaFoldDB" id="A0A3A9WB53"/>
<proteinExistence type="predicted"/>